<organism evidence="1 2">
    <name type="scientific">Pseudomonas syringae pv. antirrhini</name>
    <dbReference type="NCBI Taxonomy" id="251702"/>
    <lineage>
        <taxon>Bacteria</taxon>
        <taxon>Pseudomonadati</taxon>
        <taxon>Pseudomonadota</taxon>
        <taxon>Gammaproteobacteria</taxon>
        <taxon>Pseudomonadales</taxon>
        <taxon>Pseudomonadaceae</taxon>
        <taxon>Pseudomonas</taxon>
    </lineage>
</organism>
<comment type="caution">
    <text evidence="1">The sequence shown here is derived from an EMBL/GenBank/DDBJ whole genome shotgun (WGS) entry which is preliminary data.</text>
</comment>
<dbReference type="AlphaFoldDB" id="A0A0P9L7S2"/>
<dbReference type="PATRIC" id="fig|251702.3.peg.1171"/>
<name>A0A0P9L7S2_9PSED</name>
<evidence type="ECO:0000313" key="2">
    <source>
        <dbReference type="Proteomes" id="UP000050425"/>
    </source>
</evidence>
<dbReference type="EMBL" id="LJPT01000073">
    <property type="protein sequence ID" value="KPW49400.1"/>
    <property type="molecule type" value="Genomic_DNA"/>
</dbReference>
<dbReference type="Proteomes" id="UP000050425">
    <property type="component" value="Unassembled WGS sequence"/>
</dbReference>
<gene>
    <name evidence="1" type="ORF">ALO88_102887</name>
</gene>
<proteinExistence type="predicted"/>
<reference evidence="1 2" key="1">
    <citation type="submission" date="2015-09" db="EMBL/GenBank/DDBJ databases">
        <title>Genome announcement of multiple Pseudomonas syringae strains.</title>
        <authorList>
            <person name="Thakur S."/>
            <person name="Wang P.W."/>
            <person name="Gong Y."/>
            <person name="Weir B.S."/>
            <person name="Guttman D.S."/>
        </authorList>
    </citation>
    <scope>NUCLEOTIDE SEQUENCE [LARGE SCALE GENOMIC DNA]</scope>
    <source>
        <strain evidence="1 2">ICMP4303</strain>
    </source>
</reference>
<protein>
    <submittedName>
        <fullName evidence="1">Uncharacterized protein</fullName>
    </submittedName>
</protein>
<evidence type="ECO:0000313" key="1">
    <source>
        <dbReference type="EMBL" id="KPW49400.1"/>
    </source>
</evidence>
<sequence length="39" mass="4720">MRRRGARLRSIKAVQSGQVCFERKVFLRKKALRRERQGF</sequence>
<accession>A0A0P9L7S2</accession>